<reference evidence="7" key="1">
    <citation type="journal article" date="2019" name="Int. J. Syst. Evol. Microbiol.">
        <title>The Global Catalogue of Microorganisms (GCM) 10K type strain sequencing project: providing services to taxonomists for standard genome sequencing and annotation.</title>
        <authorList>
            <consortium name="The Broad Institute Genomics Platform"/>
            <consortium name="The Broad Institute Genome Sequencing Center for Infectious Disease"/>
            <person name="Wu L."/>
            <person name="Ma J."/>
        </authorList>
    </citation>
    <scope>NUCLEOTIDE SEQUENCE [LARGE SCALE GENOMIC DNA]</scope>
    <source>
        <strain evidence="7">CGMCC 1.5362</strain>
    </source>
</reference>
<proteinExistence type="inferred from homology"/>
<evidence type="ECO:0000256" key="3">
    <source>
        <dbReference type="ARBA" id="ARBA00022729"/>
    </source>
</evidence>
<dbReference type="PANTHER" id="PTHR42953:SF3">
    <property type="entry name" value="HIGH-AFFINITY ZINC UPTAKE SYSTEM PROTEIN ZNUA"/>
    <property type="match status" value="1"/>
</dbReference>
<evidence type="ECO:0000256" key="5">
    <source>
        <dbReference type="SAM" id="SignalP"/>
    </source>
</evidence>
<evidence type="ECO:0000313" key="7">
    <source>
        <dbReference type="Proteomes" id="UP000662111"/>
    </source>
</evidence>
<dbReference type="Pfam" id="PF01297">
    <property type="entry name" value="ZnuA"/>
    <property type="match status" value="1"/>
</dbReference>
<protein>
    <submittedName>
        <fullName evidence="6">Zinc ABC transporter substrate-binding protein</fullName>
    </submittedName>
</protein>
<gene>
    <name evidence="6" type="ORF">GCM10011509_07450</name>
</gene>
<keyword evidence="2" id="KW-0813">Transport</keyword>
<evidence type="ECO:0000313" key="6">
    <source>
        <dbReference type="EMBL" id="GGK61536.1"/>
    </source>
</evidence>
<dbReference type="Gene3D" id="3.40.50.1980">
    <property type="entry name" value="Nitrogenase molybdenum iron protein domain"/>
    <property type="match status" value="2"/>
</dbReference>
<dbReference type="Proteomes" id="UP000662111">
    <property type="component" value="Unassembled WGS sequence"/>
</dbReference>
<dbReference type="InterPro" id="IPR006127">
    <property type="entry name" value="ZnuA-like"/>
</dbReference>
<evidence type="ECO:0000256" key="1">
    <source>
        <dbReference type="ARBA" id="ARBA00011028"/>
    </source>
</evidence>
<dbReference type="InterPro" id="IPR050492">
    <property type="entry name" value="Bact_metal-bind_prot9"/>
</dbReference>
<dbReference type="EMBL" id="BMLB01000002">
    <property type="protein sequence ID" value="GGK61536.1"/>
    <property type="molecule type" value="Genomic_DNA"/>
</dbReference>
<evidence type="ECO:0000256" key="2">
    <source>
        <dbReference type="ARBA" id="ARBA00022448"/>
    </source>
</evidence>
<evidence type="ECO:0000256" key="4">
    <source>
        <dbReference type="SAM" id="MobiDB-lite"/>
    </source>
</evidence>
<dbReference type="RefSeq" id="WP_022920743.1">
    <property type="nucleotide sequence ID" value="NZ_BMLB01000002.1"/>
</dbReference>
<feature type="chain" id="PRO_5045402178" evidence="5">
    <location>
        <begin position="26"/>
        <end position="334"/>
    </location>
</feature>
<keyword evidence="7" id="KW-1185">Reference proteome</keyword>
<dbReference type="SUPFAM" id="SSF53807">
    <property type="entry name" value="Helical backbone' metal receptor"/>
    <property type="match status" value="1"/>
</dbReference>
<feature type="signal peptide" evidence="5">
    <location>
        <begin position="1"/>
        <end position="25"/>
    </location>
</feature>
<accession>A0ABQ2F615</accession>
<dbReference type="PANTHER" id="PTHR42953">
    <property type="entry name" value="HIGH-AFFINITY ZINC UPTAKE SYSTEM PROTEIN ZNUA-RELATED"/>
    <property type="match status" value="1"/>
</dbReference>
<organism evidence="6 7">
    <name type="scientific">Ornithinimicrobium pekingense</name>
    <dbReference type="NCBI Taxonomy" id="384677"/>
    <lineage>
        <taxon>Bacteria</taxon>
        <taxon>Bacillati</taxon>
        <taxon>Actinomycetota</taxon>
        <taxon>Actinomycetes</taxon>
        <taxon>Micrococcales</taxon>
        <taxon>Ornithinimicrobiaceae</taxon>
        <taxon>Ornithinimicrobium</taxon>
    </lineage>
</organism>
<keyword evidence="3 5" id="KW-0732">Signal</keyword>
<dbReference type="PROSITE" id="PS51257">
    <property type="entry name" value="PROKAR_LIPOPROTEIN"/>
    <property type="match status" value="1"/>
</dbReference>
<feature type="region of interest" description="Disordered" evidence="4">
    <location>
        <begin position="130"/>
        <end position="167"/>
    </location>
</feature>
<comment type="similarity">
    <text evidence="1">Belongs to the bacterial solute-binding protein 9 family.</text>
</comment>
<sequence length="334" mass="34663">MPRVRTLALALPLTALLAGCGAASTDDGDATPAAAPADADAVQVVASFYPLEYLVERVGGDHAQVTALTAPGVDPHDVELSPRTVGALGSADLVVFESGMQPAVDDAVAQQAPGTSFDVTPAADLLALEESGEEHDEHADGEDHGDEDAEDDGHGHGHGHGAEDPHFWLDPVRYGDVAEALAAELGAVDPDHAPDYEAGAAALVADLQALDQEFTEGLRECASRQVVTTHDAFGYLGARYDLEVTGITGISPESEPSPARLAEVTRLVQELDVSTVYTEPLLSPDIARTVASETGAQVLTLDPADGLSEPGAGSDYLDIMRTNLQTLREGQGCS</sequence>
<feature type="compositionally biased region" description="Basic and acidic residues" evidence="4">
    <location>
        <begin position="152"/>
        <end position="167"/>
    </location>
</feature>
<comment type="caution">
    <text evidence="6">The sequence shown here is derived from an EMBL/GenBank/DDBJ whole genome shotgun (WGS) entry which is preliminary data.</text>
</comment>
<name>A0ABQ2F615_9MICO</name>